<dbReference type="AlphaFoldDB" id="A0A2J7ZT08"/>
<organism evidence="2 3">
    <name type="scientific">Tetrabaena socialis</name>
    <dbReference type="NCBI Taxonomy" id="47790"/>
    <lineage>
        <taxon>Eukaryota</taxon>
        <taxon>Viridiplantae</taxon>
        <taxon>Chlorophyta</taxon>
        <taxon>core chlorophytes</taxon>
        <taxon>Chlorophyceae</taxon>
        <taxon>CS clade</taxon>
        <taxon>Chlamydomonadales</taxon>
        <taxon>Tetrabaenaceae</taxon>
        <taxon>Tetrabaena</taxon>
    </lineage>
</organism>
<dbReference type="PANTHER" id="PTHR14614:SF132">
    <property type="entry name" value="PROTEIN-LYSINE METHYLTRANSFERASE C42C1.13"/>
    <property type="match status" value="1"/>
</dbReference>
<protein>
    <submittedName>
        <fullName evidence="2">Uncharacterized protein</fullName>
    </submittedName>
</protein>
<accession>A0A2J7ZT08</accession>
<evidence type="ECO:0000256" key="1">
    <source>
        <dbReference type="SAM" id="MobiDB-lite"/>
    </source>
</evidence>
<dbReference type="Pfam" id="PF10294">
    <property type="entry name" value="Methyltransf_16"/>
    <property type="match status" value="2"/>
</dbReference>
<dbReference type="Gene3D" id="3.40.50.150">
    <property type="entry name" value="Vaccinia Virus protein VP39"/>
    <property type="match status" value="1"/>
</dbReference>
<dbReference type="OrthoDB" id="46564at2759"/>
<keyword evidence="3" id="KW-1185">Reference proteome</keyword>
<sequence>MDWVLDVTTEHAALTTTGGRVWDAARRLCSYLEETGEALGLLRPGVSVLELGSGLGWLGMSLARNLPDVGLVVMTEQEEGGGVDWLRHNLRLNTRLASSGKLQVVPCDWLHYGQLGAQAGELGDNPLGAPGAGELQEEPASRVPQPAPCQGAGSTDRAAVSPAHSPGAAGAAGECSGGSGQPECSASWLAQQQWDFIIGSDLVYNTVGAVCLPRVMRALARPNTRILYCHTKHRFDTYDIQFFEELAACGLACSEVHEPSKATPPPSPPPLTDLFPEMRIAVYSIQPSSHC</sequence>
<evidence type="ECO:0000313" key="3">
    <source>
        <dbReference type="Proteomes" id="UP000236333"/>
    </source>
</evidence>
<dbReference type="InterPro" id="IPR019410">
    <property type="entry name" value="Methyltransf_16"/>
</dbReference>
<dbReference type="PANTHER" id="PTHR14614">
    <property type="entry name" value="HEPATOCELLULAR CARCINOMA-ASSOCIATED ANTIGEN"/>
    <property type="match status" value="1"/>
</dbReference>
<gene>
    <name evidence="2" type="ORF">TSOC_010543</name>
</gene>
<dbReference type="Proteomes" id="UP000236333">
    <property type="component" value="Unassembled WGS sequence"/>
</dbReference>
<dbReference type="InterPro" id="IPR029063">
    <property type="entry name" value="SAM-dependent_MTases_sf"/>
</dbReference>
<feature type="compositionally biased region" description="Low complexity" evidence="1">
    <location>
        <begin position="158"/>
        <end position="174"/>
    </location>
</feature>
<dbReference type="SUPFAM" id="SSF53335">
    <property type="entry name" value="S-adenosyl-L-methionine-dependent methyltransferases"/>
    <property type="match status" value="1"/>
</dbReference>
<comment type="caution">
    <text evidence="2">The sequence shown here is derived from an EMBL/GenBank/DDBJ whole genome shotgun (WGS) entry which is preliminary data.</text>
</comment>
<reference evidence="2 3" key="1">
    <citation type="journal article" date="2017" name="Mol. Biol. Evol.">
        <title>The 4-celled Tetrabaena socialis nuclear genome reveals the essential components for genetic control of cell number at the origin of multicellularity in the volvocine lineage.</title>
        <authorList>
            <person name="Featherston J."/>
            <person name="Arakaki Y."/>
            <person name="Hanschen E.R."/>
            <person name="Ferris P.J."/>
            <person name="Michod R.E."/>
            <person name="Olson B.J.S.C."/>
            <person name="Nozaki H."/>
            <person name="Durand P.M."/>
        </authorList>
    </citation>
    <scope>NUCLEOTIDE SEQUENCE [LARGE SCALE GENOMIC DNA]</scope>
    <source>
        <strain evidence="2 3">NIES-571</strain>
    </source>
</reference>
<dbReference type="EMBL" id="PGGS01000507">
    <property type="protein sequence ID" value="PNH03406.1"/>
    <property type="molecule type" value="Genomic_DNA"/>
</dbReference>
<name>A0A2J7ZT08_9CHLO</name>
<feature type="region of interest" description="Disordered" evidence="1">
    <location>
        <begin position="121"/>
        <end position="176"/>
    </location>
</feature>
<proteinExistence type="predicted"/>
<evidence type="ECO:0000313" key="2">
    <source>
        <dbReference type="EMBL" id="PNH03406.1"/>
    </source>
</evidence>